<keyword evidence="1" id="KW-0472">Membrane</keyword>
<dbReference type="STRING" id="1114856.GCA_000383975_02721"/>
<dbReference type="RefSeq" id="WP_006090123.1">
    <property type="nucleotide sequence ID" value="NZ_AOHW01000032.1"/>
</dbReference>
<evidence type="ECO:0000256" key="1">
    <source>
        <dbReference type="SAM" id="Phobius"/>
    </source>
</evidence>
<comment type="caution">
    <text evidence="2">The sequence shown here is derived from an EMBL/GenBank/DDBJ whole genome shotgun (WGS) entry which is preliminary data.</text>
</comment>
<gene>
    <name evidence="2" type="ORF">C496_11473</name>
</gene>
<organism evidence="2 3">
    <name type="scientific">Natronorubrum tibetense GA33</name>
    <dbReference type="NCBI Taxonomy" id="1114856"/>
    <lineage>
        <taxon>Archaea</taxon>
        <taxon>Methanobacteriati</taxon>
        <taxon>Methanobacteriota</taxon>
        <taxon>Stenosarchaea group</taxon>
        <taxon>Halobacteria</taxon>
        <taxon>Halobacteriales</taxon>
        <taxon>Natrialbaceae</taxon>
        <taxon>Natronorubrum</taxon>
    </lineage>
</organism>
<dbReference type="AlphaFoldDB" id="L9VTV9"/>
<sequence>MSIPETLGLSSAALGAVFVVAWIVAIGVALYRYDRERITRRELSLAGGGALMWLAWSLLQVVTAFSGGVATIIDLLSLGLFVAGVGLLVHWWRIRDADESERL</sequence>
<feature type="transmembrane region" description="Helical" evidence="1">
    <location>
        <begin position="43"/>
        <end position="62"/>
    </location>
</feature>
<protein>
    <submittedName>
        <fullName evidence="2">Uncharacterized protein</fullName>
    </submittedName>
</protein>
<accession>L9VTV9</accession>
<dbReference type="Proteomes" id="UP000011599">
    <property type="component" value="Unassembled WGS sequence"/>
</dbReference>
<dbReference type="EMBL" id="AOHW01000032">
    <property type="protein sequence ID" value="ELY40466.1"/>
    <property type="molecule type" value="Genomic_DNA"/>
</dbReference>
<feature type="transmembrane region" description="Helical" evidence="1">
    <location>
        <begin position="12"/>
        <end position="31"/>
    </location>
</feature>
<proteinExistence type="predicted"/>
<reference evidence="2 3" key="1">
    <citation type="journal article" date="2014" name="PLoS Genet.">
        <title>Phylogenetically driven sequencing of extremely halophilic archaea reveals strategies for static and dynamic osmo-response.</title>
        <authorList>
            <person name="Becker E.A."/>
            <person name="Seitzer P.M."/>
            <person name="Tritt A."/>
            <person name="Larsen D."/>
            <person name="Krusor M."/>
            <person name="Yao A.I."/>
            <person name="Wu D."/>
            <person name="Madern D."/>
            <person name="Eisen J.A."/>
            <person name="Darling A.E."/>
            <person name="Facciotti M.T."/>
        </authorList>
    </citation>
    <scope>NUCLEOTIDE SEQUENCE [LARGE SCALE GENOMIC DNA]</scope>
    <source>
        <strain evidence="2 3">GA33</strain>
    </source>
</reference>
<keyword evidence="1" id="KW-1133">Transmembrane helix</keyword>
<evidence type="ECO:0000313" key="2">
    <source>
        <dbReference type="EMBL" id="ELY40466.1"/>
    </source>
</evidence>
<evidence type="ECO:0000313" key="3">
    <source>
        <dbReference type="Proteomes" id="UP000011599"/>
    </source>
</evidence>
<keyword evidence="1" id="KW-0812">Transmembrane</keyword>
<dbReference type="PATRIC" id="fig|1114856.3.peg.2389"/>
<name>L9VTV9_9EURY</name>
<keyword evidence="3" id="KW-1185">Reference proteome</keyword>
<dbReference type="OrthoDB" id="374930at2157"/>
<feature type="transmembrane region" description="Helical" evidence="1">
    <location>
        <begin position="68"/>
        <end position="92"/>
    </location>
</feature>